<dbReference type="Ensembl" id="ENSOTST00005153326.1">
    <property type="protein sequence ID" value="ENSOTSP00005146463.1"/>
    <property type="gene ID" value="ENSOTSG00005079987.1"/>
</dbReference>
<gene>
    <name evidence="1" type="primary">si:rp71-1c10.7</name>
</gene>
<dbReference type="Ensembl" id="ENSOTST00005174224.1">
    <property type="protein sequence ID" value="ENSOTSP00005144565.1"/>
    <property type="gene ID" value="ENSOTSG00005079987.1"/>
</dbReference>
<dbReference type="InterPro" id="IPR036397">
    <property type="entry name" value="RNaseH_sf"/>
</dbReference>
<protein>
    <submittedName>
        <fullName evidence="1">Uncharacterized protein</fullName>
    </submittedName>
</protein>
<proteinExistence type="predicted"/>
<organism evidence="1 2">
    <name type="scientific">Oncorhynchus tshawytscha</name>
    <name type="common">Chinook salmon</name>
    <name type="synonym">Salmo tshawytscha</name>
    <dbReference type="NCBI Taxonomy" id="74940"/>
    <lineage>
        <taxon>Eukaryota</taxon>
        <taxon>Metazoa</taxon>
        <taxon>Chordata</taxon>
        <taxon>Craniata</taxon>
        <taxon>Vertebrata</taxon>
        <taxon>Euteleostomi</taxon>
        <taxon>Actinopterygii</taxon>
        <taxon>Neopterygii</taxon>
        <taxon>Teleostei</taxon>
        <taxon>Protacanthopterygii</taxon>
        <taxon>Salmoniformes</taxon>
        <taxon>Salmonidae</taxon>
        <taxon>Salmoninae</taxon>
        <taxon>Oncorhynchus</taxon>
    </lineage>
</organism>
<reference evidence="2" key="1">
    <citation type="journal article" date="2018" name="PLoS ONE">
        <title>Chinook salmon (Oncorhynchus tshawytscha) genome and transcriptome.</title>
        <authorList>
            <person name="Christensen K.A."/>
            <person name="Leong J.S."/>
            <person name="Sakhrani D."/>
            <person name="Biagi C.A."/>
            <person name="Minkley D.R."/>
            <person name="Withler R.E."/>
            <person name="Rondeau E.B."/>
            <person name="Koop B.F."/>
            <person name="Devlin R.H."/>
        </authorList>
    </citation>
    <scope>NUCLEOTIDE SEQUENCE [LARGE SCALE GENOMIC DNA]</scope>
</reference>
<keyword evidence="2" id="KW-1185">Reference proteome</keyword>
<evidence type="ECO:0000313" key="1">
    <source>
        <dbReference type="Ensembl" id="ENSOTSP00005146463.1"/>
    </source>
</evidence>
<accession>A0AAZ3RZ36</accession>
<dbReference type="AlphaFoldDB" id="A0AAZ3RZ36"/>
<name>A0AAZ3RZ36_ONCTS</name>
<dbReference type="Proteomes" id="UP000694402">
    <property type="component" value="Unassembled WGS sequence"/>
</dbReference>
<reference evidence="1" key="2">
    <citation type="submission" date="2025-05" db="UniProtKB">
        <authorList>
            <consortium name="Ensembl"/>
        </authorList>
    </citation>
    <scope>IDENTIFICATION</scope>
</reference>
<sequence length="145" mass="16116">MIAACVFSIVKHGGGGGVMVCGCIASNTVCDLFKIQGTLNQHDYHSILQRYAIPSSLGLVGLSFVFQQDSDPQHTSRLCMGYFTKKESDGVLHQMTWPPQYPDLNQIVMVWGESDGRVKEEQPTRAQHMWELLQDCWKSIPGEAG</sequence>
<dbReference type="GeneTree" id="ENSGT01060000251640"/>
<dbReference type="Ensembl" id="ENSOTST00005113855.1">
    <property type="protein sequence ID" value="ENSOTSP00005149514.1"/>
    <property type="gene ID" value="ENSOTSG00005079987.1"/>
</dbReference>
<dbReference type="GO" id="GO:0003676">
    <property type="term" value="F:nucleic acid binding"/>
    <property type="evidence" value="ECO:0007669"/>
    <property type="project" value="InterPro"/>
</dbReference>
<evidence type="ECO:0000313" key="2">
    <source>
        <dbReference type="Proteomes" id="UP000694402"/>
    </source>
</evidence>
<dbReference type="Gene3D" id="3.30.420.10">
    <property type="entry name" value="Ribonuclease H-like superfamily/Ribonuclease H"/>
    <property type="match status" value="1"/>
</dbReference>